<dbReference type="AlphaFoldDB" id="A0A1V4SX93"/>
<evidence type="ECO:0000313" key="3">
    <source>
        <dbReference type="EMBL" id="OPX49131.1"/>
    </source>
</evidence>
<dbReference type="PANTHER" id="PTHR31284">
    <property type="entry name" value="ACID PHOSPHATASE-LIKE PROTEIN"/>
    <property type="match status" value="1"/>
</dbReference>
<dbReference type="Proteomes" id="UP000191448">
    <property type="component" value="Unassembled WGS sequence"/>
</dbReference>
<keyword evidence="2" id="KW-1133">Transmembrane helix</keyword>
<name>A0A1V4SX93_9CLOT</name>
<comment type="caution">
    <text evidence="3">The sequence shown here is derived from an EMBL/GenBank/DDBJ whole genome shotgun (WGS) entry which is preliminary data.</text>
</comment>
<organism evidence="3 4">
    <name type="scientific">Clostridium thermobutyricum DSM 4928</name>
    <dbReference type="NCBI Taxonomy" id="1121339"/>
    <lineage>
        <taxon>Bacteria</taxon>
        <taxon>Bacillati</taxon>
        <taxon>Bacillota</taxon>
        <taxon>Clostridia</taxon>
        <taxon>Eubacteriales</taxon>
        <taxon>Clostridiaceae</taxon>
        <taxon>Clostridium</taxon>
    </lineage>
</organism>
<dbReference type="PANTHER" id="PTHR31284:SF10">
    <property type="entry name" value="ACID PHOSPHATASE-LIKE PROTEIN"/>
    <property type="match status" value="1"/>
</dbReference>
<dbReference type="EMBL" id="LTAY01000026">
    <property type="protein sequence ID" value="OPX49131.1"/>
    <property type="molecule type" value="Genomic_DNA"/>
</dbReference>
<keyword evidence="2" id="KW-0812">Transmembrane</keyword>
<keyword evidence="1" id="KW-0732">Signal</keyword>
<feature type="transmembrane region" description="Helical" evidence="2">
    <location>
        <begin position="7"/>
        <end position="33"/>
    </location>
</feature>
<dbReference type="SFLD" id="SFLDS00003">
    <property type="entry name" value="Haloacid_Dehalogenase"/>
    <property type="match status" value="1"/>
</dbReference>
<accession>A0A1V4SX93</accession>
<dbReference type="SFLD" id="SFLDG01125">
    <property type="entry name" value="C1.1:_Acid_Phosphatase_Like"/>
    <property type="match status" value="1"/>
</dbReference>
<gene>
    <name evidence="3" type="primary">hel</name>
    <name evidence="3" type="ORF">CLTHE_08850</name>
</gene>
<dbReference type="InterPro" id="IPR023214">
    <property type="entry name" value="HAD_sf"/>
</dbReference>
<proteinExistence type="predicted"/>
<keyword evidence="2" id="KW-0472">Membrane</keyword>
<dbReference type="Gene3D" id="3.40.50.1000">
    <property type="entry name" value="HAD superfamily/HAD-like"/>
    <property type="match status" value="1"/>
</dbReference>
<reference evidence="3 4" key="1">
    <citation type="submission" date="2016-02" db="EMBL/GenBank/DDBJ databases">
        <title>Genome sequence of Clostridium thermobutyricum DSM 4928.</title>
        <authorList>
            <person name="Poehlein A."/>
            <person name="Daniel R."/>
        </authorList>
    </citation>
    <scope>NUCLEOTIDE SEQUENCE [LARGE SCALE GENOMIC DNA]</scope>
    <source>
        <strain evidence="3 4">DSM 4928</strain>
    </source>
</reference>
<sequence length="296" mass="33143">MHKKKRVFTGLIIFLTGAIISALITGATFYYIYTKKLNTYKNTVNKNQLGNYMKAAYNWLENSGEAESLEYQAYNAATASLSKMVQEPSSKPKAVILDLDETCLSTAPFQGYEILNDNDGFQYSIWNKWVNEKKDTAIPGSVEFTQQAAKDGVQVFYVSGRSQNELKPTVEEMTKLGFAQANEPGHVILLPPGQSGKQPTFDEIEKNYDVVMFVGDQLSDMGNIFHGNSAEEKQQVTEYKNDWGSKFIAIPNPIYGNYIGALDDDKKLTNSQQVEVFNKGIETFNPTTGKVYHNKA</sequence>
<keyword evidence="3" id="KW-0449">Lipoprotein</keyword>
<dbReference type="RefSeq" id="WP_080022178.1">
    <property type="nucleotide sequence ID" value="NZ_LTAY01000026.1"/>
</dbReference>
<dbReference type="InterPro" id="IPR005519">
    <property type="entry name" value="Acid_phosphat_B-like"/>
</dbReference>
<dbReference type="InterPro" id="IPR006423">
    <property type="entry name" value="Lipo_e_P4"/>
</dbReference>
<protein>
    <submittedName>
        <fullName evidence="3">Lipoprotein E</fullName>
    </submittedName>
</protein>
<dbReference type="InterPro" id="IPR036412">
    <property type="entry name" value="HAD-like_sf"/>
</dbReference>
<dbReference type="OrthoDB" id="395856at2"/>
<dbReference type="GO" id="GO:0009279">
    <property type="term" value="C:cell outer membrane"/>
    <property type="evidence" value="ECO:0007669"/>
    <property type="project" value="InterPro"/>
</dbReference>
<evidence type="ECO:0000256" key="1">
    <source>
        <dbReference type="ARBA" id="ARBA00022729"/>
    </source>
</evidence>
<dbReference type="Pfam" id="PF03767">
    <property type="entry name" value="Acid_phosphat_B"/>
    <property type="match status" value="1"/>
</dbReference>
<dbReference type="PIRSF" id="PIRSF019271">
    <property type="entry name" value="Acid_Ptase_C"/>
    <property type="match status" value="1"/>
</dbReference>
<dbReference type="SUPFAM" id="SSF56784">
    <property type="entry name" value="HAD-like"/>
    <property type="match status" value="1"/>
</dbReference>
<evidence type="ECO:0000256" key="2">
    <source>
        <dbReference type="SAM" id="Phobius"/>
    </source>
</evidence>
<evidence type="ECO:0000313" key="4">
    <source>
        <dbReference type="Proteomes" id="UP000191448"/>
    </source>
</evidence>